<evidence type="ECO:0000256" key="1">
    <source>
        <dbReference type="SAM" id="MobiDB-lite"/>
    </source>
</evidence>
<reference evidence="2 3" key="2">
    <citation type="submission" date="2022-06" db="EMBL/GenBank/DDBJ databases">
        <title>Genomic Encyclopedia of Type Strains, Phase I: the one thousand microbial genomes (KMG-I) project.</title>
        <authorList>
            <person name="Kyrpides N."/>
        </authorList>
    </citation>
    <scope>NUCLEOTIDE SEQUENCE [LARGE SCALE GENOMIC DNA]</scope>
    <source>
        <strain evidence="2 3">DSM 43889</strain>
    </source>
</reference>
<feature type="region of interest" description="Disordered" evidence="1">
    <location>
        <begin position="284"/>
        <end position="357"/>
    </location>
</feature>
<comment type="caution">
    <text evidence="2">The sequence shown here is derived from an EMBL/GenBank/DDBJ whole genome shotgun (WGS) entry which is preliminary data.</text>
</comment>
<evidence type="ECO:0008006" key="4">
    <source>
        <dbReference type="Google" id="ProtNLM"/>
    </source>
</evidence>
<dbReference type="Proteomes" id="UP000791080">
    <property type="component" value="Unassembled WGS sequence"/>
</dbReference>
<name>A0ABT1JID9_ACTCY</name>
<keyword evidence="3" id="KW-1185">Reference proteome</keyword>
<dbReference type="InterPro" id="IPR043740">
    <property type="entry name" value="DUF5685"/>
</dbReference>
<feature type="compositionally biased region" description="Basic and acidic residues" evidence="1">
    <location>
        <begin position="314"/>
        <end position="324"/>
    </location>
</feature>
<protein>
    <recommendedName>
        <fullName evidence="4">Regulatory protein</fullName>
    </recommendedName>
</protein>
<evidence type="ECO:0000313" key="2">
    <source>
        <dbReference type="EMBL" id="MCP2331526.1"/>
    </source>
</evidence>
<accession>A0ABT1JID9</accession>
<reference evidence="2 3" key="1">
    <citation type="submission" date="2013-07" db="EMBL/GenBank/DDBJ databases">
        <authorList>
            <consortium name="DOE Joint Genome Institute"/>
            <person name="Reeve W."/>
            <person name="Huntemann M."/>
            <person name="Han J."/>
            <person name="Chen A."/>
            <person name="Kyrpides N."/>
            <person name="Mavromatis K."/>
            <person name="Markowitz V."/>
            <person name="Palaniappan K."/>
            <person name="Ivanova N."/>
            <person name="Schaumberg A."/>
            <person name="Pati A."/>
            <person name="Liolios K."/>
            <person name="Nordberg H.P."/>
            <person name="Cantor M.N."/>
            <person name="Hua S.X."/>
            <person name="Woyke T."/>
        </authorList>
    </citation>
    <scope>NUCLEOTIDE SEQUENCE [LARGE SCALE GENOMIC DNA]</scope>
    <source>
        <strain evidence="2 3">DSM 43889</strain>
    </source>
</reference>
<organism evidence="2 3">
    <name type="scientific">Actinoalloteichus caeruleus DSM 43889</name>
    <dbReference type="NCBI Taxonomy" id="1120930"/>
    <lineage>
        <taxon>Bacteria</taxon>
        <taxon>Bacillati</taxon>
        <taxon>Actinomycetota</taxon>
        <taxon>Actinomycetes</taxon>
        <taxon>Pseudonocardiales</taxon>
        <taxon>Pseudonocardiaceae</taxon>
        <taxon>Actinoalloteichus</taxon>
        <taxon>Actinoalloteichus cyanogriseus</taxon>
    </lineage>
</organism>
<gene>
    <name evidence="2" type="ORF">G443_001796</name>
</gene>
<proteinExistence type="predicted"/>
<dbReference type="RefSeq" id="WP_026418941.1">
    <property type="nucleotide sequence ID" value="NZ_AUBJ02000001.1"/>
</dbReference>
<evidence type="ECO:0000313" key="3">
    <source>
        <dbReference type="Proteomes" id="UP000791080"/>
    </source>
</evidence>
<feature type="compositionally biased region" description="Gly residues" evidence="1">
    <location>
        <begin position="341"/>
        <end position="357"/>
    </location>
</feature>
<dbReference type="EMBL" id="AUBJ02000001">
    <property type="protein sequence ID" value="MCP2331526.1"/>
    <property type="molecule type" value="Genomic_DNA"/>
</dbReference>
<dbReference type="Pfam" id="PF18937">
    <property type="entry name" value="DUF5685"/>
    <property type="match status" value="1"/>
</dbReference>
<sequence length="435" mass="45212">MFGILRPCQHTLPPALRTAWMGHLCGLCLALRDAHGHLARVATSYDGLLLSVLFTAQLPPEGTRAAQRAAGPCALRGFRGASVAVGAGARLAATVSLALASARIRDHVLDGDGHYARRPVRSVAGRVADRWARQVSAAGRGLRLDTDSLLAVVAHQDEVERDARPGSDVRVVTAPTESATAQAFAHTAVLAGMPGNADPLREAGRMFGRLGHLLDAVQDLPSDTASGAWNPLTATATSLDRARELCAEALDDLLAALRRVTLTDSRLAHALLAHQLPRSVRHAFRGHVDGPPAGREGQGHGHQGRTTLPGLRHLPPDHGHDRPYQEYPGQGPGPTDPPDTGGPGGPGERSGGGGGSRCGCPPVRNPPVPRGVLAGCGLALWMTCTCQVCCRDSFPGPWSGQPRTGLCESCGPCCEACSCCGNGCSCCGSCSCCSD</sequence>